<dbReference type="Proteomes" id="UP000702425">
    <property type="component" value="Unassembled WGS sequence"/>
</dbReference>
<evidence type="ECO:0000313" key="1">
    <source>
        <dbReference type="EMBL" id="NQE38649.1"/>
    </source>
</evidence>
<dbReference type="EMBL" id="SRRZ01000298">
    <property type="protein sequence ID" value="NQE38649.1"/>
    <property type="molecule type" value="Genomic_DNA"/>
</dbReference>
<gene>
    <name evidence="1" type="ORF">E5S67_06434</name>
</gene>
<proteinExistence type="predicted"/>
<protein>
    <submittedName>
        <fullName evidence="1">Uncharacterized protein</fullName>
    </submittedName>
</protein>
<comment type="caution">
    <text evidence="1">The sequence shown here is derived from an EMBL/GenBank/DDBJ whole genome shotgun (WGS) entry which is preliminary data.</text>
</comment>
<dbReference type="RefSeq" id="WP_172193488.1">
    <property type="nucleotide sequence ID" value="NZ_CAWPPK010000221.1"/>
</dbReference>
<keyword evidence="2" id="KW-1185">Reference proteome</keyword>
<reference evidence="1 2" key="1">
    <citation type="journal article" date="2020" name="Sci. Rep.">
        <title>A novel cyanobacterial geosmin producer, revising GeoA distribution and dispersion patterns in Bacteria.</title>
        <authorList>
            <person name="Churro C."/>
            <person name="Semedo-Aguiar A.P."/>
            <person name="Silva A.D."/>
            <person name="Pereira-Leal J.B."/>
            <person name="Leite R.B."/>
        </authorList>
    </citation>
    <scope>NUCLEOTIDE SEQUENCE [LARGE SCALE GENOMIC DNA]</scope>
    <source>
        <strain evidence="1 2">IPMA8</strain>
    </source>
</reference>
<name>A0ABX2D7U7_9CYAN</name>
<sequence length="101" mass="11306">MKNRWTTRSLSEESPLLKRIGGKAGTYDVMWDTSAKVIRIKGSGQEWKIPLASGIDAMYLLGGSAGTKEEKMWSREYSGVFNKSNIDSLPEGASHFCRYIK</sequence>
<accession>A0ABX2D7U7</accession>
<organism evidence="1 2">
    <name type="scientific">Microcoleus asticus IPMA8</name>
    <dbReference type="NCBI Taxonomy" id="2563858"/>
    <lineage>
        <taxon>Bacteria</taxon>
        <taxon>Bacillati</taxon>
        <taxon>Cyanobacteriota</taxon>
        <taxon>Cyanophyceae</taxon>
        <taxon>Oscillatoriophycideae</taxon>
        <taxon>Oscillatoriales</taxon>
        <taxon>Microcoleaceae</taxon>
        <taxon>Microcoleus</taxon>
        <taxon>Microcoleus asticus</taxon>
    </lineage>
</organism>
<evidence type="ECO:0000313" key="2">
    <source>
        <dbReference type="Proteomes" id="UP000702425"/>
    </source>
</evidence>